<dbReference type="AlphaFoldDB" id="A0A318U5U7"/>
<dbReference type="RefSeq" id="WP_110834770.1">
    <property type="nucleotide sequence ID" value="NZ_QKLU01000013.1"/>
</dbReference>
<comment type="caution">
    <text evidence="2">The sequence shown here is derived from an EMBL/GenBank/DDBJ whole genome shotgun (WGS) entry which is preliminary data.</text>
</comment>
<evidence type="ECO:0000259" key="1">
    <source>
        <dbReference type="Pfam" id="PF01370"/>
    </source>
</evidence>
<dbReference type="InterPro" id="IPR036291">
    <property type="entry name" value="NAD(P)-bd_dom_sf"/>
</dbReference>
<evidence type="ECO:0000313" key="3">
    <source>
        <dbReference type="Proteomes" id="UP000248198"/>
    </source>
</evidence>
<keyword evidence="3" id="KW-1185">Reference proteome</keyword>
<dbReference type="InterPro" id="IPR001509">
    <property type="entry name" value="Epimerase_deHydtase"/>
</dbReference>
<accession>A0A318U5U7</accession>
<dbReference type="SUPFAM" id="SSF51735">
    <property type="entry name" value="NAD(P)-binding Rossmann-fold domains"/>
    <property type="match status" value="1"/>
</dbReference>
<dbReference type="Proteomes" id="UP000248198">
    <property type="component" value="Unassembled WGS sequence"/>
</dbReference>
<name>A0A318U5U7_9SPHI</name>
<sequence length="311" mass="35046">MHTILGAGGPTANALTRELIQNQQKVRLVSRRPSKLSGPYISWTKADLLNGQEILEATKGSSVIYLCAGLVYDKVIWQQQWPVIIQNVIHAAMENQARLIFFDNVYMYGLVDGPMTENTPYNPCSVKGEIRARVADKLMGEVAAGNIQASIARAADFYGTDSMNSFLDIMVLDKYAKKQSAQWIGKPDVLHNFTFIPDAGKGLYLLGQHPESDNQIWHMPTAKPLKGREFIELAASIYGVKPRFSTIGKFMLQMIGLFQKVVAGTVEMYYQYDHDYNFNSDKFEKAFNYTPFSYQQGITELSKGLYKPQQK</sequence>
<feature type="domain" description="NAD-dependent epimerase/dehydratase" evidence="1">
    <location>
        <begin position="4"/>
        <end position="213"/>
    </location>
</feature>
<organism evidence="2 3">
    <name type="scientific">Pedobacter nutrimenti</name>
    <dbReference type="NCBI Taxonomy" id="1241337"/>
    <lineage>
        <taxon>Bacteria</taxon>
        <taxon>Pseudomonadati</taxon>
        <taxon>Bacteroidota</taxon>
        <taxon>Sphingobacteriia</taxon>
        <taxon>Sphingobacteriales</taxon>
        <taxon>Sphingobacteriaceae</taxon>
        <taxon>Pedobacter</taxon>
    </lineage>
</organism>
<gene>
    <name evidence="2" type="ORF">B0O44_11318</name>
</gene>
<proteinExistence type="predicted"/>
<dbReference type="EMBL" id="QKLU01000013">
    <property type="protein sequence ID" value="PYF68405.1"/>
    <property type="molecule type" value="Genomic_DNA"/>
</dbReference>
<dbReference type="Pfam" id="PF01370">
    <property type="entry name" value="Epimerase"/>
    <property type="match status" value="1"/>
</dbReference>
<dbReference type="OrthoDB" id="112777at2"/>
<evidence type="ECO:0000313" key="2">
    <source>
        <dbReference type="EMBL" id="PYF68405.1"/>
    </source>
</evidence>
<dbReference type="Gene3D" id="3.40.50.720">
    <property type="entry name" value="NAD(P)-binding Rossmann-like Domain"/>
    <property type="match status" value="1"/>
</dbReference>
<protein>
    <submittedName>
        <fullName evidence="2">Nucleoside-diphosphate-sugar epimerase</fullName>
    </submittedName>
</protein>
<reference evidence="2 3" key="1">
    <citation type="submission" date="2018-06" db="EMBL/GenBank/DDBJ databases">
        <title>Genomic Encyclopedia of Archaeal and Bacterial Type Strains, Phase II (KMG-II): from individual species to whole genera.</title>
        <authorList>
            <person name="Goeker M."/>
        </authorList>
    </citation>
    <scope>NUCLEOTIDE SEQUENCE [LARGE SCALE GENOMIC DNA]</scope>
    <source>
        <strain evidence="2 3">DSM 27372</strain>
    </source>
</reference>